<keyword evidence="2" id="KW-1185">Reference proteome</keyword>
<reference evidence="1 2" key="1">
    <citation type="submission" date="2024-03" db="EMBL/GenBank/DDBJ databases">
        <title>Novel species of the genus Variovorax.</title>
        <authorList>
            <person name="Liu Q."/>
            <person name="Xin Y.-H."/>
        </authorList>
    </citation>
    <scope>NUCLEOTIDE SEQUENCE [LARGE SCALE GENOMIC DNA]</scope>
    <source>
        <strain evidence="1 2">KACC 18501</strain>
    </source>
</reference>
<evidence type="ECO:0000313" key="1">
    <source>
        <dbReference type="EMBL" id="MEJ8823110.1"/>
    </source>
</evidence>
<proteinExistence type="predicted"/>
<dbReference type="CDD" id="cd01906">
    <property type="entry name" value="proteasome_protease_HslV"/>
    <property type="match status" value="1"/>
</dbReference>
<evidence type="ECO:0000313" key="2">
    <source>
        <dbReference type="Proteomes" id="UP001363010"/>
    </source>
</evidence>
<sequence length="196" mass="21511">MTTVVAARKGGQVAMAADSLVTFGDTRMSHRMEANRKMFKVDDAVGQSVIAVAGSAAHFPALRHAMAATAREELRFGSKDEVYRTFTQLHPVLKDSFFMQTKEDEHEPYESSQFTLLLANPSGIYGIYSYREVFEFKEFWGIGSGRSFALGAMHAAYGRARTALEVAQAGIDAACEFDRNSAGPVDVLTLKLKVSK</sequence>
<dbReference type="InterPro" id="IPR029055">
    <property type="entry name" value="Ntn_hydrolases_N"/>
</dbReference>
<gene>
    <name evidence="1" type="ORF">WKW80_13870</name>
</gene>
<dbReference type="InterPro" id="IPR001353">
    <property type="entry name" value="Proteasome_sua/b"/>
</dbReference>
<name>A0ABU8VZP4_9BURK</name>
<dbReference type="EMBL" id="JBBKZV010000006">
    <property type="protein sequence ID" value="MEJ8823110.1"/>
    <property type="molecule type" value="Genomic_DNA"/>
</dbReference>
<dbReference type="Gene3D" id="3.60.20.10">
    <property type="entry name" value="Glutamine Phosphoribosylpyrophosphate, subunit 1, domain 1"/>
    <property type="match status" value="1"/>
</dbReference>
<dbReference type="Pfam" id="PF00227">
    <property type="entry name" value="Proteasome"/>
    <property type="match status" value="1"/>
</dbReference>
<comment type="caution">
    <text evidence="1">The sequence shown here is derived from an EMBL/GenBank/DDBJ whole genome shotgun (WGS) entry which is preliminary data.</text>
</comment>
<accession>A0ABU8VZP4</accession>
<dbReference type="Proteomes" id="UP001363010">
    <property type="component" value="Unassembled WGS sequence"/>
</dbReference>
<organism evidence="1 2">
    <name type="scientific">Variovorax humicola</name>
    <dbReference type="NCBI Taxonomy" id="1769758"/>
    <lineage>
        <taxon>Bacteria</taxon>
        <taxon>Pseudomonadati</taxon>
        <taxon>Pseudomonadota</taxon>
        <taxon>Betaproteobacteria</taxon>
        <taxon>Burkholderiales</taxon>
        <taxon>Comamonadaceae</taxon>
        <taxon>Variovorax</taxon>
    </lineage>
</organism>
<dbReference type="RefSeq" id="WP_340364131.1">
    <property type="nucleotide sequence ID" value="NZ_JBBKZV010000006.1"/>
</dbReference>
<protein>
    <submittedName>
        <fullName evidence="1">MFS transporter</fullName>
    </submittedName>
</protein>
<dbReference type="SUPFAM" id="SSF56235">
    <property type="entry name" value="N-terminal nucleophile aminohydrolases (Ntn hydrolases)"/>
    <property type="match status" value="1"/>
</dbReference>